<accession>A0A5J4J7D6</accession>
<organism evidence="2 3">
    <name type="scientific">Weizmannia acidilactici</name>
    <dbReference type="NCBI Taxonomy" id="2607726"/>
    <lineage>
        <taxon>Bacteria</taxon>
        <taxon>Bacillati</taxon>
        <taxon>Bacillota</taxon>
        <taxon>Bacilli</taxon>
        <taxon>Bacillales</taxon>
        <taxon>Bacillaceae</taxon>
        <taxon>Heyndrickxia</taxon>
    </lineage>
</organism>
<protein>
    <recommendedName>
        <fullName evidence="1">UPF0223 protein BpJC7_21350</fullName>
    </recommendedName>
</protein>
<comment type="caution">
    <text evidence="2">The sequence shown here is derived from an EMBL/GenBank/DDBJ whole genome shotgun (WGS) entry which is preliminary data.</text>
</comment>
<dbReference type="InterPro" id="IPR007920">
    <property type="entry name" value="UPF0223"/>
</dbReference>
<keyword evidence="3" id="KW-1185">Reference proteome</keyword>
<sequence length="89" mass="10713">MEYQYPISMDWSTQEVIDVIQFFEAVEKAYEKGVEREVLLERYRRFKKIVPGKADERNVCNQFEEASGYSPYRTVKKMKEEQSHVIKVR</sequence>
<dbReference type="Proteomes" id="UP000391919">
    <property type="component" value="Unassembled WGS sequence"/>
</dbReference>
<evidence type="ECO:0000256" key="1">
    <source>
        <dbReference type="HAMAP-Rule" id="MF_01041"/>
    </source>
</evidence>
<dbReference type="EMBL" id="BKZQ01000028">
    <property type="protein sequence ID" value="GER70832.1"/>
    <property type="molecule type" value="Genomic_DNA"/>
</dbReference>
<dbReference type="Gene3D" id="1.10.220.80">
    <property type="entry name" value="BH2638-like"/>
    <property type="match status" value="1"/>
</dbReference>
<comment type="similarity">
    <text evidence="1">Belongs to the UPF0223 family.</text>
</comment>
<dbReference type="HAMAP" id="MF_01041">
    <property type="entry name" value="UPF0223"/>
    <property type="match status" value="1"/>
</dbReference>
<dbReference type="SUPFAM" id="SSF158504">
    <property type="entry name" value="BH2638-like"/>
    <property type="match status" value="1"/>
</dbReference>
<name>A0A5J4J7D6_9BACI</name>
<proteinExistence type="inferred from homology"/>
<dbReference type="RefSeq" id="WP_151706050.1">
    <property type="nucleotide sequence ID" value="NZ_BKZQ01000028.1"/>
</dbReference>
<dbReference type="NCBIfam" id="NF003353">
    <property type="entry name" value="PRK04387.1"/>
    <property type="match status" value="1"/>
</dbReference>
<evidence type="ECO:0000313" key="3">
    <source>
        <dbReference type="Proteomes" id="UP000391919"/>
    </source>
</evidence>
<dbReference type="InterPro" id="IPR023324">
    <property type="entry name" value="BH2638-like_sf"/>
</dbReference>
<dbReference type="PIRSF" id="PIRSF037260">
    <property type="entry name" value="UPF0223"/>
    <property type="match status" value="1"/>
</dbReference>
<gene>
    <name evidence="2" type="primary">yktA</name>
    <name evidence="2" type="ORF">BpJC7_21350</name>
</gene>
<dbReference type="Pfam" id="PF05256">
    <property type="entry name" value="UPF0223"/>
    <property type="match status" value="1"/>
</dbReference>
<evidence type="ECO:0000313" key="2">
    <source>
        <dbReference type="EMBL" id="GER70832.1"/>
    </source>
</evidence>
<dbReference type="AlphaFoldDB" id="A0A5J4J7D6"/>
<reference evidence="2 3" key="1">
    <citation type="submission" date="2019-09" db="EMBL/GenBank/DDBJ databases">
        <title>Draft genome sequence of Bacillus sp. JC-7.</title>
        <authorList>
            <person name="Tanaka N."/>
            <person name="Shiwa Y."/>
            <person name="Fujita N."/>
            <person name="Tanasupawat S."/>
        </authorList>
    </citation>
    <scope>NUCLEOTIDE SEQUENCE [LARGE SCALE GENOMIC DNA]</scope>
    <source>
        <strain evidence="2 3">JC-7</strain>
    </source>
</reference>